<feature type="signal peptide" evidence="1">
    <location>
        <begin position="1"/>
        <end position="22"/>
    </location>
</feature>
<keyword evidence="3" id="KW-1185">Reference proteome</keyword>
<reference evidence="2 3" key="1">
    <citation type="submission" date="2015-08" db="EMBL/GenBank/DDBJ databases">
        <authorList>
            <person name="Babu N.S."/>
            <person name="Beckwith C.J."/>
            <person name="Beseler K.G."/>
            <person name="Brison A."/>
            <person name="Carone J.V."/>
            <person name="Caskin T.P."/>
            <person name="Diamond M."/>
            <person name="Durham M.E."/>
            <person name="Foxe J.M."/>
            <person name="Go M."/>
            <person name="Henderson B.A."/>
            <person name="Jones I.B."/>
            <person name="McGettigan J.A."/>
            <person name="Micheletti S.J."/>
            <person name="Nasrallah M.E."/>
            <person name="Ortiz D."/>
            <person name="Piller C.R."/>
            <person name="Privatt S.R."/>
            <person name="Schneider S.L."/>
            <person name="Sharp S."/>
            <person name="Smith T.C."/>
            <person name="Stanton J.D."/>
            <person name="Ullery H.E."/>
            <person name="Wilson R.J."/>
            <person name="Serrano M.G."/>
            <person name="Buck G."/>
            <person name="Lee V."/>
            <person name="Wang Y."/>
            <person name="Carvalho R."/>
            <person name="Voegtly L."/>
            <person name="Shi R."/>
            <person name="Duckworth R."/>
            <person name="Johnson A."/>
            <person name="Loviza R."/>
            <person name="Walstead R."/>
            <person name="Shah Z."/>
            <person name="Kiflezghi M."/>
            <person name="Wade K."/>
            <person name="Ball S.L."/>
            <person name="Bradley K.W."/>
            <person name="Asai D.J."/>
            <person name="Bowman C.A."/>
            <person name="Russell D.A."/>
            <person name="Pope W.H."/>
            <person name="Jacobs-Sera D."/>
            <person name="Hendrix R.W."/>
            <person name="Hatfull G.F."/>
        </authorList>
    </citation>
    <scope>NUCLEOTIDE SEQUENCE [LARGE SCALE GENOMIC DNA]</scope>
    <source>
        <strain evidence="2 3">DSM 27648</strain>
    </source>
</reference>
<gene>
    <name evidence="2" type="ORF">AKJ09_02355</name>
</gene>
<dbReference type="STRING" id="1391654.AKJ09_02355"/>
<dbReference type="AlphaFoldDB" id="A0A0K1PQN4"/>
<dbReference type="Proteomes" id="UP000064967">
    <property type="component" value="Chromosome"/>
</dbReference>
<proteinExistence type="predicted"/>
<evidence type="ECO:0000313" key="3">
    <source>
        <dbReference type="Proteomes" id="UP000064967"/>
    </source>
</evidence>
<accession>A0A0K1PQN4</accession>
<dbReference type="RefSeq" id="WP_169927434.1">
    <property type="nucleotide sequence ID" value="NZ_CP012333.1"/>
</dbReference>
<dbReference type="KEGG" id="llu:AKJ09_02355"/>
<sequence>MKQARWIVVASTLVLSATWPMACAVATDNDAPIDVHAPDAKSDASVVVESDASDAITDGAVDADAGLPTTCSPAGLCQVDLSQAQVDPADEAAVRAAQFYAIWSDGSGNLYIGGRCGPLDTQNSPTSTCLLRLRGQKLELLFSKPASDAISSIWASGPNDVWASSTTGLWHGEGADPTKLTWTAVTFPSALGLANVRRYCPVWGSGPNDVWAPIVTNSGAIRIAHFGTVDAGVADWSVDEQASSLSSGGWGTCPMLTGRSSNDVWIGAAGHIVHRDGSGTWTDVTPPTSVYAQIDWNGSSTYATAAFSAASNQAWFGALLSYGDGYRNYPVRVVLPDDGGAPVGTDFSSVNDTYSDGVYAEIYAFWGTSASDVWMGANYGRVQHWDGTKWSFVGIAPAGSVTPLLADVRGIWGSGAPKDVWFVANTTQPVGKAMLRRGFLIHLDPTKGVNP</sequence>
<evidence type="ECO:0000313" key="2">
    <source>
        <dbReference type="EMBL" id="AKU95691.1"/>
    </source>
</evidence>
<organism evidence="2 3">
    <name type="scientific">Labilithrix luteola</name>
    <dbReference type="NCBI Taxonomy" id="1391654"/>
    <lineage>
        <taxon>Bacteria</taxon>
        <taxon>Pseudomonadati</taxon>
        <taxon>Myxococcota</taxon>
        <taxon>Polyangia</taxon>
        <taxon>Polyangiales</taxon>
        <taxon>Labilitrichaceae</taxon>
        <taxon>Labilithrix</taxon>
    </lineage>
</organism>
<evidence type="ECO:0000256" key="1">
    <source>
        <dbReference type="SAM" id="SignalP"/>
    </source>
</evidence>
<name>A0A0K1PQN4_9BACT</name>
<dbReference type="EMBL" id="CP012333">
    <property type="protein sequence ID" value="AKU95691.1"/>
    <property type="molecule type" value="Genomic_DNA"/>
</dbReference>
<keyword evidence="1" id="KW-0732">Signal</keyword>
<evidence type="ECO:0008006" key="4">
    <source>
        <dbReference type="Google" id="ProtNLM"/>
    </source>
</evidence>
<protein>
    <recommendedName>
        <fullName evidence="4">Type IV fimbrial biogenesis protein PilY1</fullName>
    </recommendedName>
</protein>
<feature type="chain" id="PRO_5005465870" description="Type IV fimbrial biogenesis protein PilY1" evidence="1">
    <location>
        <begin position="23"/>
        <end position="451"/>
    </location>
</feature>